<evidence type="ECO:0000313" key="2">
    <source>
        <dbReference type="EMBL" id="QIK37089.1"/>
    </source>
</evidence>
<organism evidence="2 3">
    <name type="scientific">Caldichromatium japonicum</name>
    <dbReference type="NCBI Taxonomy" id="2699430"/>
    <lineage>
        <taxon>Bacteria</taxon>
        <taxon>Pseudomonadati</taxon>
        <taxon>Pseudomonadota</taxon>
        <taxon>Gammaproteobacteria</taxon>
        <taxon>Chromatiales</taxon>
        <taxon>Chromatiaceae</taxon>
        <taxon>Caldichromatium</taxon>
    </lineage>
</organism>
<evidence type="ECO:0000313" key="3">
    <source>
        <dbReference type="Proteomes" id="UP000502699"/>
    </source>
</evidence>
<gene>
    <name evidence="2" type="ORF">GWK36_02695</name>
</gene>
<dbReference type="Pfam" id="PF05161">
    <property type="entry name" value="MOFRL"/>
    <property type="match status" value="1"/>
</dbReference>
<protein>
    <recommendedName>
        <fullName evidence="1">MOFRL domain-containing protein</fullName>
    </recommendedName>
</protein>
<dbReference type="SUPFAM" id="SSF82544">
    <property type="entry name" value="GckA/TtuD-like"/>
    <property type="match status" value="1"/>
</dbReference>
<sequence length="59" mass="6154">MGADPGIYVCGGETTLRLPPHPGRGGRHQHLALAAASELVERTDCWLLCISSDGTDGPP</sequence>
<feature type="domain" description="MOFRL" evidence="1">
    <location>
        <begin position="8"/>
        <end position="58"/>
    </location>
</feature>
<accession>A0A6G7VAJ5</accession>
<evidence type="ECO:0000259" key="1">
    <source>
        <dbReference type="Pfam" id="PF05161"/>
    </source>
</evidence>
<reference evidence="3" key="1">
    <citation type="submission" date="2020-01" db="EMBL/GenBank/DDBJ databases">
        <title>Caldichromatium gen. nov., sp. nov., a thermophilic purple sulfur bacterium member of the family Chromatiaceae isolated from Nakabusa hot spring, Japan.</title>
        <authorList>
            <person name="Saini M.K."/>
            <person name="Hanada S."/>
            <person name="Tank M."/>
        </authorList>
    </citation>
    <scope>NUCLEOTIDE SEQUENCE [LARGE SCALE GENOMIC DNA]</scope>
    <source>
        <strain evidence="3">No.7</strain>
    </source>
</reference>
<dbReference type="Proteomes" id="UP000502699">
    <property type="component" value="Chromosome"/>
</dbReference>
<dbReference type="EMBL" id="CP048029">
    <property type="protein sequence ID" value="QIK37089.1"/>
    <property type="molecule type" value="Genomic_DNA"/>
</dbReference>
<dbReference type="AlphaFoldDB" id="A0A6G7VAJ5"/>
<dbReference type="InterPro" id="IPR037035">
    <property type="entry name" value="GK-like_C_sf"/>
</dbReference>
<keyword evidence="3" id="KW-1185">Reference proteome</keyword>
<proteinExistence type="predicted"/>
<dbReference type="InterPro" id="IPR007835">
    <property type="entry name" value="MOFRL"/>
</dbReference>
<dbReference type="KEGG" id="cjap:GWK36_02695"/>
<dbReference type="Gene3D" id="3.40.1480.10">
    <property type="entry name" value="MOFRL domain"/>
    <property type="match status" value="1"/>
</dbReference>
<name>A0A6G7VAJ5_9GAMM</name>
<dbReference type="RefSeq" id="WP_166269862.1">
    <property type="nucleotide sequence ID" value="NZ_CP048029.1"/>
</dbReference>